<dbReference type="eggNOG" id="arCOG07531">
    <property type="taxonomic scope" value="Archaea"/>
</dbReference>
<evidence type="ECO:0000313" key="3">
    <source>
        <dbReference type="EMBL" id="AEH06954.1"/>
    </source>
</evidence>
<name>F8AN40_METOI</name>
<dbReference type="Proteomes" id="UP000009296">
    <property type="component" value="Chromosome"/>
</dbReference>
<feature type="compositionally biased region" description="Low complexity" evidence="1">
    <location>
        <begin position="322"/>
        <end position="343"/>
    </location>
</feature>
<keyword evidence="2" id="KW-0472">Membrane</keyword>
<feature type="compositionally biased region" description="Basic and acidic residues" evidence="1">
    <location>
        <begin position="348"/>
        <end position="368"/>
    </location>
</feature>
<dbReference type="HOGENOM" id="CLU_521413_0_0_2"/>
<protein>
    <submittedName>
        <fullName evidence="3">Uncharacterized protein</fullName>
    </submittedName>
</protein>
<dbReference type="STRING" id="647113.Metok_0984"/>
<dbReference type="EMBL" id="CP002792">
    <property type="protein sequence ID" value="AEH06954.1"/>
    <property type="molecule type" value="Genomic_DNA"/>
</dbReference>
<dbReference type="KEGG" id="mok:Metok_0984"/>
<keyword evidence="4" id="KW-1185">Reference proteome</keyword>
<dbReference type="AlphaFoldDB" id="F8AN40"/>
<keyword evidence="2" id="KW-0812">Transmembrane</keyword>
<evidence type="ECO:0000256" key="2">
    <source>
        <dbReference type="SAM" id="Phobius"/>
    </source>
</evidence>
<evidence type="ECO:0000256" key="1">
    <source>
        <dbReference type="SAM" id="MobiDB-lite"/>
    </source>
</evidence>
<organism evidence="3 4">
    <name type="scientific">Methanothermococcus okinawensis (strain DSM 14208 / JCM 11175 / IH1)</name>
    <dbReference type="NCBI Taxonomy" id="647113"/>
    <lineage>
        <taxon>Archaea</taxon>
        <taxon>Methanobacteriati</taxon>
        <taxon>Methanobacteriota</taxon>
        <taxon>Methanomada group</taxon>
        <taxon>Methanococci</taxon>
        <taxon>Methanococcales</taxon>
        <taxon>Methanococcaceae</taxon>
        <taxon>Methanothermococcus</taxon>
    </lineage>
</organism>
<gene>
    <name evidence="3" type="ordered locus">Metok_0984</name>
</gene>
<keyword evidence="2" id="KW-1133">Transmembrane helix</keyword>
<feature type="region of interest" description="Disordered" evidence="1">
    <location>
        <begin position="308"/>
        <end position="368"/>
    </location>
</feature>
<sequence>MVLSMKYYNSIIVLLIIILMFISLPKGFPKIYSYEDIIFYPNETQSINISKLYIDYSNPNAFSIYLYYNNATNYIPYPKNITVDVPPKKINISINISASRNNNIWTIYYKIYNNYNFNISINVSFPEGYDIKNVSIKIPPSSYKLIKLKRYLNSDKLHFNDSNISFKVPSRIKVRYSKSIPFSITKSSRPLNNGTTKWIATYNINNTQSITLNTNITYWAVVNNSKINLGNESSILKPNQSIIRTFNVDIPNGGVPVFYINFKAWHDTYENITIKPAFNINNKYIIGIAKVKGLDFYIPYNTYPPSPPQTTYIPSPPKHHITTTPSNNPHNTINPPNNKNTPSHQHTKTKENNNKDKETSENTEHEEVKPKELKLFAVVIKHPNSPKKIKSAVVLNGVISPIILALLPLLYLNRRKTLIISGELPDELAELIYLEFKNIYVPEGCNYKNLYNPIIYKFSDEERMDIRDLHELKDIPLNDAKAIISALNTTRTVVYLSSKKSYEIAINIGLEVHYNDGKHGNW</sequence>
<evidence type="ECO:0000313" key="4">
    <source>
        <dbReference type="Proteomes" id="UP000009296"/>
    </source>
</evidence>
<reference evidence="3" key="1">
    <citation type="submission" date="2011-05" db="EMBL/GenBank/DDBJ databases">
        <title>Complete sequence of chromosome of Methanothermococcus okinawensis IH1.</title>
        <authorList>
            <consortium name="US DOE Joint Genome Institute"/>
            <person name="Lucas S."/>
            <person name="Han J."/>
            <person name="Lapidus A."/>
            <person name="Cheng J.-F."/>
            <person name="Goodwin L."/>
            <person name="Pitluck S."/>
            <person name="Peters L."/>
            <person name="Mikhailova N."/>
            <person name="Held B."/>
            <person name="Han C."/>
            <person name="Tapia R."/>
            <person name="Land M."/>
            <person name="Hauser L."/>
            <person name="Kyrpides N."/>
            <person name="Ivanova N."/>
            <person name="Pagani I."/>
            <person name="Sieprawska-Lupa M."/>
            <person name="Takai K."/>
            <person name="Miyazaki J."/>
            <person name="Whitman W."/>
            <person name="Woyke T."/>
        </authorList>
    </citation>
    <scope>NUCLEOTIDE SEQUENCE</scope>
    <source>
        <strain evidence="3">IH1</strain>
    </source>
</reference>
<feature type="transmembrane region" description="Helical" evidence="2">
    <location>
        <begin position="7"/>
        <end position="24"/>
    </location>
</feature>
<proteinExistence type="predicted"/>
<accession>F8AN40</accession>
<feature type="transmembrane region" description="Helical" evidence="2">
    <location>
        <begin position="393"/>
        <end position="412"/>
    </location>
</feature>